<evidence type="ECO:0000313" key="1">
    <source>
        <dbReference type="EMBL" id="KPM48994.1"/>
    </source>
</evidence>
<evidence type="ECO:0008006" key="3">
    <source>
        <dbReference type="Google" id="ProtNLM"/>
    </source>
</evidence>
<proteinExistence type="predicted"/>
<accession>A0A0P7C6H2</accession>
<name>A0A0P7C6H2_9BACT</name>
<sequence length="314" mass="35845">MALFSCGEDSEKSSEAPEAEVKFVRFDKELMSLQSKEELQSFLAENPWYSKSLYRAFPEDTSFVSHLYDIISHPGSRAFYEEVDSTFGDLSDLKAQFGKAFGNIKATYPDFKVPSVYTTFTGLENDLFVGDSIVIISLEAFAGPEASYRPDQPAYIQNRYQREYIVPTVIRLMAGPYIESNAGSDLLNDMIFFGKSFEFTKAMMPGVADSLIIALPDSSLQGNWYNQDIIWAHFIDKQLLYEQNHRTKEKYIGERPNVPEIGPACPGRVGQWLGWRIIDKFRTENPDVSLQELLKIKDPQEILRESKYRGLVEE</sequence>
<organism evidence="1 2">
    <name type="scientific">Jiulongibacter sediminis</name>
    <dbReference type="NCBI Taxonomy" id="1605367"/>
    <lineage>
        <taxon>Bacteria</taxon>
        <taxon>Pseudomonadati</taxon>
        <taxon>Bacteroidota</taxon>
        <taxon>Cytophagia</taxon>
        <taxon>Cytophagales</taxon>
        <taxon>Leadbetterellaceae</taxon>
        <taxon>Jiulongibacter</taxon>
    </lineage>
</organism>
<keyword evidence="2" id="KW-1185">Reference proteome</keyword>
<dbReference type="STRING" id="1605367.AFM12_06605"/>
<comment type="caution">
    <text evidence="1">The sequence shown here is derived from an EMBL/GenBank/DDBJ whole genome shotgun (WGS) entry which is preliminary data.</text>
</comment>
<evidence type="ECO:0000313" key="2">
    <source>
        <dbReference type="Proteomes" id="UP000050454"/>
    </source>
</evidence>
<gene>
    <name evidence="1" type="ORF">AFM12_06605</name>
</gene>
<dbReference type="Proteomes" id="UP000050454">
    <property type="component" value="Unassembled WGS sequence"/>
</dbReference>
<dbReference type="AlphaFoldDB" id="A0A0P7C6H2"/>
<dbReference type="InterPro" id="IPR019853">
    <property type="entry name" value="GldB-like"/>
</dbReference>
<dbReference type="EMBL" id="LGTQ01000006">
    <property type="protein sequence ID" value="KPM48994.1"/>
    <property type="molecule type" value="Genomic_DNA"/>
</dbReference>
<protein>
    <recommendedName>
        <fullName evidence="3">Gliding motility protein</fullName>
    </recommendedName>
</protein>
<reference evidence="1 2" key="1">
    <citation type="submission" date="2015-07" db="EMBL/GenBank/DDBJ databases">
        <title>The draft genome sequence of Leadbetterella sp. JN14-9.</title>
        <authorList>
            <person name="Liu Y."/>
            <person name="Du J."/>
            <person name="Shao Z."/>
        </authorList>
    </citation>
    <scope>NUCLEOTIDE SEQUENCE [LARGE SCALE GENOMIC DNA]</scope>
    <source>
        <strain evidence="1 2">JN14-9</strain>
    </source>
</reference>
<dbReference type="Pfam" id="PF25594">
    <property type="entry name" value="GldB_lipo"/>
    <property type="match status" value="1"/>
</dbReference>